<comment type="catalytic activity">
    <reaction evidence="9">
        <text>L-seryl-[protein] + ATP = O-phospho-L-seryl-[protein] + ADP + H(+)</text>
        <dbReference type="Rhea" id="RHEA:17989"/>
        <dbReference type="Rhea" id="RHEA-COMP:9863"/>
        <dbReference type="Rhea" id="RHEA-COMP:11604"/>
        <dbReference type="ChEBI" id="CHEBI:15378"/>
        <dbReference type="ChEBI" id="CHEBI:29999"/>
        <dbReference type="ChEBI" id="CHEBI:30616"/>
        <dbReference type="ChEBI" id="CHEBI:83421"/>
        <dbReference type="ChEBI" id="CHEBI:456216"/>
        <dbReference type="EC" id="2.7.11.1"/>
    </reaction>
</comment>
<dbReference type="InterPro" id="IPR017441">
    <property type="entry name" value="Protein_kinase_ATP_BS"/>
</dbReference>
<dbReference type="GO" id="GO:0032511">
    <property type="term" value="P:late endosome to vacuole transport via multivesicular body sorting pathway"/>
    <property type="evidence" value="ECO:0007669"/>
    <property type="project" value="UniProtKB-ARBA"/>
</dbReference>
<dbReference type="InterPro" id="IPR000719">
    <property type="entry name" value="Prot_kinase_dom"/>
</dbReference>
<evidence type="ECO:0000256" key="6">
    <source>
        <dbReference type="ARBA" id="ARBA00022777"/>
    </source>
</evidence>
<feature type="compositionally biased region" description="Basic and acidic residues" evidence="11">
    <location>
        <begin position="525"/>
        <end position="542"/>
    </location>
</feature>
<dbReference type="GO" id="GO:0005938">
    <property type="term" value="C:cell cortex"/>
    <property type="evidence" value="ECO:0007669"/>
    <property type="project" value="UniProtKB-ARBA"/>
</dbReference>
<evidence type="ECO:0000256" key="11">
    <source>
        <dbReference type="SAM" id="MobiDB-lite"/>
    </source>
</evidence>
<keyword evidence="6" id="KW-0418">Kinase</keyword>
<dbReference type="EMBL" id="OX365926">
    <property type="protein sequence ID" value="CAI4051042.1"/>
    <property type="molecule type" value="Genomic_DNA"/>
</dbReference>
<evidence type="ECO:0000256" key="9">
    <source>
        <dbReference type="ARBA" id="ARBA00048679"/>
    </source>
</evidence>
<feature type="compositionally biased region" description="Polar residues" evidence="11">
    <location>
        <begin position="497"/>
        <end position="524"/>
    </location>
</feature>
<dbReference type="InterPro" id="IPR039046">
    <property type="entry name" value="PDPK1"/>
</dbReference>
<keyword evidence="3" id="KW-0723">Serine/threonine-protein kinase</keyword>
<evidence type="ECO:0000313" key="14">
    <source>
        <dbReference type="Proteomes" id="UP001162090"/>
    </source>
</evidence>
<feature type="compositionally biased region" description="Low complexity" evidence="11">
    <location>
        <begin position="1061"/>
        <end position="1074"/>
    </location>
</feature>
<dbReference type="SUPFAM" id="SSF56112">
    <property type="entry name" value="Protein kinase-like (PK-like)"/>
    <property type="match status" value="1"/>
</dbReference>
<dbReference type="PANTHER" id="PTHR24356">
    <property type="entry name" value="SERINE/THREONINE-PROTEIN KINASE"/>
    <property type="match status" value="1"/>
</dbReference>
<dbReference type="InterPro" id="IPR011009">
    <property type="entry name" value="Kinase-like_dom_sf"/>
</dbReference>
<organism evidence="13 14">
    <name type="scientific">Saccharomyces uvarum</name>
    <name type="common">Yeast</name>
    <name type="synonym">Saccharomyces bayanus var. uvarum</name>
    <dbReference type="NCBI Taxonomy" id="230603"/>
    <lineage>
        <taxon>Eukaryota</taxon>
        <taxon>Fungi</taxon>
        <taxon>Dikarya</taxon>
        <taxon>Ascomycota</taxon>
        <taxon>Saccharomycotina</taxon>
        <taxon>Saccharomycetes</taxon>
        <taxon>Saccharomycetales</taxon>
        <taxon>Saccharomycetaceae</taxon>
        <taxon>Saccharomyces</taxon>
    </lineage>
</organism>
<dbReference type="GO" id="GO:0004674">
    <property type="term" value="F:protein serine/threonine kinase activity"/>
    <property type="evidence" value="ECO:0007669"/>
    <property type="project" value="UniProtKB-KW"/>
</dbReference>
<evidence type="ECO:0000256" key="2">
    <source>
        <dbReference type="ARBA" id="ARBA00012513"/>
    </source>
</evidence>
<dbReference type="SMART" id="SM00220">
    <property type="entry name" value="S_TKc"/>
    <property type="match status" value="1"/>
</dbReference>
<evidence type="ECO:0000256" key="8">
    <source>
        <dbReference type="ARBA" id="ARBA00047899"/>
    </source>
</evidence>
<protein>
    <recommendedName>
        <fullName evidence="2">non-specific serine/threonine protein kinase</fullName>
        <ecNumber evidence="2">2.7.11.1</ecNumber>
    </recommendedName>
</protein>
<dbReference type="FunFam" id="3.30.200.20:FF:000191">
    <property type="entry name" value="3-phosphoinositide-dependent protein kinase 2-like"/>
    <property type="match status" value="1"/>
</dbReference>
<feature type="compositionally biased region" description="Low complexity" evidence="11">
    <location>
        <begin position="620"/>
        <end position="632"/>
    </location>
</feature>
<reference evidence="13" key="1">
    <citation type="submission" date="2022-10" db="EMBL/GenBank/DDBJ databases">
        <authorList>
            <person name="Byrne P K."/>
        </authorList>
    </citation>
    <scope>NUCLEOTIDE SEQUENCE</scope>
    <source>
        <strain evidence="13">CBS7001</strain>
    </source>
</reference>
<gene>
    <name evidence="13" type="primary">SUVC15G0540</name>
    <name evidence="13" type="ORF">SUVC_15G0540</name>
</gene>
<feature type="region of interest" description="Disordered" evidence="11">
    <location>
        <begin position="966"/>
        <end position="1017"/>
    </location>
</feature>
<dbReference type="PANTHER" id="PTHR24356:SF163">
    <property type="entry name" value="3-PHOSPHOINOSITIDE-DEPENDENT PROTEIN KINASE 1-RELATED"/>
    <property type="match status" value="1"/>
</dbReference>
<evidence type="ECO:0000256" key="5">
    <source>
        <dbReference type="ARBA" id="ARBA00022741"/>
    </source>
</evidence>
<dbReference type="CDD" id="cd05581">
    <property type="entry name" value="STKc_PDK1"/>
    <property type="match status" value="1"/>
</dbReference>
<evidence type="ECO:0000256" key="7">
    <source>
        <dbReference type="ARBA" id="ARBA00022840"/>
    </source>
</evidence>
<feature type="compositionally biased region" description="Low complexity" evidence="11">
    <location>
        <begin position="562"/>
        <end position="603"/>
    </location>
</feature>
<feature type="domain" description="Protein kinase" evidence="12">
    <location>
        <begin position="183"/>
        <end position="447"/>
    </location>
</feature>
<accession>A0AA35J6Y7</accession>
<dbReference type="Gene3D" id="1.10.510.10">
    <property type="entry name" value="Transferase(Phosphotransferase) domain 1"/>
    <property type="match status" value="1"/>
</dbReference>
<dbReference type="GO" id="GO:0005524">
    <property type="term" value="F:ATP binding"/>
    <property type="evidence" value="ECO:0007669"/>
    <property type="project" value="UniProtKB-UniRule"/>
</dbReference>
<sequence length="1080" mass="120624">MYFDKDNSTSLRPLLPTDEQKLNVNLLTKKEKLLHLDPHLDIRSTPQRSTSNKNVADILLEKQRSTKPIIQKALTNTDNFIEMYHDQQGRRLNENDIEEVTTNDNNSKTDASVNVYGYDSNSDYGNNVSNDQKALDNIAESPRIEKSQNRSIIENETASPNKLSLQEAPTIQKQIVKKGIKDFKFGAVIGDGAYSTVMLATSIDTKKKYAAKVLNKEYLIRQKKVKYVSVEKIALQKLNNSHSVVRLFSTFQDESSLYFLLEYAPNGDFLSLMKKYGSLDENCACYYGSQIIDAIDHLHVSGIIHRDIKPENILLDGEMRIKLTDFGTAKLLEPTNNSSSKSKYDLSTRSKSFVGTAEYVSPELLNDSFTDYRCDIWAFGCILFQMIAGKPPFKATNEYLTFQKVMKVQYAFTPGFPLIIRDLVKKILIKNLDQRLTINQIKEHPFFKEINFKDGSIWSSTPPDIKPYKINAKSMQTMPGIGDKKQAKKPINALVKTHQTTSRPASNSSLEVTGNSTVYSSNSHDSTESDIFVKKRPTDERTAQILENARKGINSRKHQPNKKTSSGAALAASAALTKKAAQSHPTSSSKSSRSSSPATTPKSGHYKRVPSADGKPFAKYSSSSTSVSSSKVPVPPYTPPISPPVTPYDSYQVTAPSSARQQGYFEGEMGAPKPSSRQDTRKIPGSPLMNKRDIQWSFYLKNINEHVLKAEKLDFVVVNPNILEKRIVKVNGSLLDPQLFGKPRQTFLSQVARSGGDVTGFRNDPSLTAYSQTEDSYFLKNTVDLQLLEDDYRIEGGDLSELLTDENGEEDKGNQSQSPTEDDDKAESHNKGSSVFSGKLKKLFHPTMANESLSASNDKCKYYKRTVVMTSFGRCLVFAKRKQPNPLTNLKYELEYDINLRQQGTKIKELVIPLEMGTNHMIVIQTPYKSFLLKTDKRNTSKLFTALKKMLNSNTNKIEKQLLQRNQKITERRTSSSGRVLPIDPPSSKSPSPKPRPHSQASSISKHDSFSESVNSAKTNRSSRIFETFVNAKEQISKKHATIPLASKLVNGLPKTQVALGLGLNTGTNSNSSSAKSKRS</sequence>
<dbReference type="GO" id="GO:0000196">
    <property type="term" value="P:cell integrity MAPK cascade"/>
    <property type="evidence" value="ECO:0007669"/>
    <property type="project" value="UniProtKB-ARBA"/>
</dbReference>
<feature type="compositionally biased region" description="Pro residues" evidence="11">
    <location>
        <begin position="633"/>
        <end position="646"/>
    </location>
</feature>
<evidence type="ECO:0000259" key="12">
    <source>
        <dbReference type="PROSITE" id="PS50011"/>
    </source>
</evidence>
<dbReference type="Gene3D" id="3.30.200.20">
    <property type="entry name" value="Phosphorylase Kinase, domain 1"/>
    <property type="match status" value="1"/>
</dbReference>
<dbReference type="FunFam" id="1.10.510.10:FF:000534">
    <property type="entry name" value="Serine/threonine-protein kinase PKH2"/>
    <property type="match status" value="1"/>
</dbReference>
<feature type="binding site" evidence="10">
    <location>
        <position position="212"/>
    </location>
    <ligand>
        <name>ATP</name>
        <dbReference type="ChEBI" id="CHEBI:30616"/>
    </ligand>
</feature>
<evidence type="ECO:0000256" key="4">
    <source>
        <dbReference type="ARBA" id="ARBA00022679"/>
    </source>
</evidence>
<dbReference type="AlphaFoldDB" id="A0AA35J6Y7"/>
<comment type="catalytic activity">
    <reaction evidence="8">
        <text>L-threonyl-[protein] + ATP = O-phospho-L-threonyl-[protein] + ADP + H(+)</text>
        <dbReference type="Rhea" id="RHEA:46608"/>
        <dbReference type="Rhea" id="RHEA-COMP:11060"/>
        <dbReference type="Rhea" id="RHEA-COMP:11605"/>
        <dbReference type="ChEBI" id="CHEBI:15378"/>
        <dbReference type="ChEBI" id="CHEBI:30013"/>
        <dbReference type="ChEBI" id="CHEBI:30616"/>
        <dbReference type="ChEBI" id="CHEBI:61977"/>
        <dbReference type="ChEBI" id="CHEBI:456216"/>
        <dbReference type="EC" id="2.7.11.1"/>
    </reaction>
</comment>
<feature type="region of interest" description="Disordered" evidence="11">
    <location>
        <begin position="801"/>
        <end position="833"/>
    </location>
</feature>
<dbReference type="GO" id="GO:0060211">
    <property type="term" value="P:regulation of nuclear-transcribed mRNA poly(A) tail shortening"/>
    <property type="evidence" value="ECO:0007669"/>
    <property type="project" value="UniProtKB-ARBA"/>
</dbReference>
<dbReference type="GO" id="GO:0010606">
    <property type="term" value="P:positive regulation of cytoplasmic mRNA processing body assembly"/>
    <property type="evidence" value="ECO:0007669"/>
    <property type="project" value="UniProtKB-ARBA"/>
</dbReference>
<feature type="region of interest" description="Disordered" evidence="11">
    <location>
        <begin position="1061"/>
        <end position="1080"/>
    </location>
</feature>
<evidence type="ECO:0000313" key="13">
    <source>
        <dbReference type="EMBL" id="CAI4051042.1"/>
    </source>
</evidence>
<dbReference type="PROSITE" id="PS00107">
    <property type="entry name" value="PROTEIN_KINASE_ATP"/>
    <property type="match status" value="1"/>
</dbReference>
<dbReference type="Proteomes" id="UP001162090">
    <property type="component" value="Chromosome 15"/>
</dbReference>
<evidence type="ECO:0000256" key="3">
    <source>
        <dbReference type="ARBA" id="ARBA00022527"/>
    </source>
</evidence>
<keyword evidence="7 10" id="KW-0067">ATP-binding</keyword>
<dbReference type="PROSITE" id="PS50011">
    <property type="entry name" value="PROTEIN_KINASE_DOM"/>
    <property type="match status" value="1"/>
</dbReference>
<keyword evidence="4" id="KW-0808">Transferase</keyword>
<proteinExistence type="inferred from homology"/>
<keyword evidence="5 10" id="KW-0547">Nucleotide-binding</keyword>
<evidence type="ECO:0000256" key="1">
    <source>
        <dbReference type="ARBA" id="ARBA00010006"/>
    </source>
</evidence>
<dbReference type="InterPro" id="IPR008271">
    <property type="entry name" value="Ser/Thr_kinase_AS"/>
</dbReference>
<name>A0AA35J6Y7_SACUV</name>
<dbReference type="InterPro" id="IPR050236">
    <property type="entry name" value="Ser_Thr_kinase_AGC"/>
</dbReference>
<feature type="region of interest" description="Disordered" evidence="11">
    <location>
        <begin position="497"/>
        <end position="687"/>
    </location>
</feature>
<dbReference type="EC" id="2.7.11.1" evidence="2"/>
<dbReference type="Pfam" id="PF00069">
    <property type="entry name" value="Pkinase"/>
    <property type="match status" value="1"/>
</dbReference>
<dbReference type="PROSITE" id="PS00108">
    <property type="entry name" value="PROTEIN_KINASE_ST"/>
    <property type="match status" value="1"/>
</dbReference>
<evidence type="ECO:0000256" key="10">
    <source>
        <dbReference type="PROSITE-ProRule" id="PRU10141"/>
    </source>
</evidence>
<feature type="compositionally biased region" description="Polar residues" evidence="11">
    <location>
        <begin position="649"/>
        <end position="661"/>
    </location>
</feature>
<comment type="similarity">
    <text evidence="1">Belongs to the protein kinase superfamily. AGC Ser/Thr protein kinase family. PDPK1 subfamily.</text>
</comment>